<feature type="transmembrane region" description="Helical" evidence="1">
    <location>
        <begin position="106"/>
        <end position="127"/>
    </location>
</feature>
<accession>A0AAN8XKN7</accession>
<keyword evidence="1" id="KW-1133">Transmembrane helix</keyword>
<feature type="transmembrane region" description="Helical" evidence="1">
    <location>
        <begin position="77"/>
        <end position="100"/>
    </location>
</feature>
<dbReference type="EMBL" id="JAXCGZ010005688">
    <property type="protein sequence ID" value="KAK7081164.1"/>
    <property type="molecule type" value="Genomic_DNA"/>
</dbReference>
<evidence type="ECO:0000313" key="2">
    <source>
        <dbReference type="EMBL" id="KAK7081164.1"/>
    </source>
</evidence>
<protein>
    <submittedName>
        <fullName evidence="2">Uncharacterized protein</fullName>
    </submittedName>
</protein>
<sequence>MAVCRVDTFCCGCTLRTGAFIIGWVDLILGVLKTFWNTYQIANDCHICWGFATINFLSVPLGGCLLIGTLKERKSFLWTWVCAWWLLIPIAAILYILILVDTMYNYYNYNIVVDILLFIEIYYNVVVRSYAISIKEREDGT</sequence>
<evidence type="ECO:0000313" key="3">
    <source>
        <dbReference type="Proteomes" id="UP001381693"/>
    </source>
</evidence>
<gene>
    <name evidence="2" type="ORF">SK128_007559</name>
</gene>
<proteinExistence type="predicted"/>
<keyword evidence="1" id="KW-0812">Transmembrane</keyword>
<dbReference type="AlphaFoldDB" id="A0AAN8XKN7"/>
<reference evidence="2 3" key="1">
    <citation type="submission" date="2023-11" db="EMBL/GenBank/DDBJ databases">
        <title>Halocaridina rubra genome assembly.</title>
        <authorList>
            <person name="Smith C."/>
        </authorList>
    </citation>
    <scope>NUCLEOTIDE SEQUENCE [LARGE SCALE GENOMIC DNA]</scope>
    <source>
        <strain evidence="2">EP-1</strain>
        <tissue evidence="2">Whole</tissue>
    </source>
</reference>
<feature type="transmembrane region" description="Helical" evidence="1">
    <location>
        <begin position="49"/>
        <end position="70"/>
    </location>
</feature>
<keyword evidence="3" id="KW-1185">Reference proteome</keyword>
<organism evidence="2 3">
    <name type="scientific">Halocaridina rubra</name>
    <name type="common">Hawaiian red shrimp</name>
    <dbReference type="NCBI Taxonomy" id="373956"/>
    <lineage>
        <taxon>Eukaryota</taxon>
        <taxon>Metazoa</taxon>
        <taxon>Ecdysozoa</taxon>
        <taxon>Arthropoda</taxon>
        <taxon>Crustacea</taxon>
        <taxon>Multicrustacea</taxon>
        <taxon>Malacostraca</taxon>
        <taxon>Eumalacostraca</taxon>
        <taxon>Eucarida</taxon>
        <taxon>Decapoda</taxon>
        <taxon>Pleocyemata</taxon>
        <taxon>Caridea</taxon>
        <taxon>Atyoidea</taxon>
        <taxon>Atyidae</taxon>
        <taxon>Halocaridina</taxon>
    </lineage>
</organism>
<evidence type="ECO:0000256" key="1">
    <source>
        <dbReference type="SAM" id="Phobius"/>
    </source>
</evidence>
<keyword evidence="1" id="KW-0472">Membrane</keyword>
<name>A0AAN8XKN7_HALRR</name>
<comment type="caution">
    <text evidence="2">The sequence shown here is derived from an EMBL/GenBank/DDBJ whole genome shotgun (WGS) entry which is preliminary data.</text>
</comment>
<dbReference type="Proteomes" id="UP001381693">
    <property type="component" value="Unassembled WGS sequence"/>
</dbReference>